<sequence>MHALWNALFVSAVSAAVTFTVPSKSGDGSYKYTNVDPAPVGISFEFFAFPSYFTNVTATERCLANWRELTGEWPPIRIGGTTQDRALYDAASTAYVVYSVANPGDAPMDLTYGPRFLTLAGEYGGSVVIGLNRGRNQLANTIDAAKRTVAEVGDRLLAIELGNEPEYYDRSPVQPIAQSGWSPEIDGASQNNWDVAVGQAIGKEGIIQAGNFNDSPPKWGLAQLIAKQNSTARSHVATYAHHNYPGGSVQGLLSHSGTSSNVRSKFEADVAAVLSEGKPYVLGETNSVSGGGAAGVSPTYGAALWTMDYVLRSVYTGISRIYFHHGTVGNCQYCFWGRYSMGAPYYGATAATAFLAGSETMTALDDGNGAYAAYVSFDAAGAPLRALVFNSDYFAGSGSRSTQSFVLRGLAGAAGTSLKAKRLTAASAMSRQDQGQAPTFGGQTYVDGTCEATGTEVFEDVAVSGSGEASINVGAAEAVVVYLQ</sequence>
<dbReference type="OMA" id="TGTWPPI"/>
<dbReference type="AlphaFoldDB" id="M7SR95"/>
<protein>
    <submittedName>
        <fullName evidence="3">Putative glycoside hydrolase family 79 protein</fullName>
    </submittedName>
</protein>
<accession>M7SR95</accession>
<reference evidence="4" key="1">
    <citation type="journal article" date="2013" name="Genome Announc.">
        <title>Draft genome sequence of the grapevine dieback fungus Eutypa lata UCR-EL1.</title>
        <authorList>
            <person name="Blanco-Ulate B."/>
            <person name="Rolshausen P.E."/>
            <person name="Cantu D."/>
        </authorList>
    </citation>
    <scope>NUCLEOTIDE SEQUENCE [LARGE SCALE GENOMIC DNA]</scope>
    <source>
        <strain evidence="4">UCR-EL1</strain>
    </source>
</reference>
<dbReference type="InterPro" id="IPR017853">
    <property type="entry name" value="GH"/>
</dbReference>
<evidence type="ECO:0000313" key="4">
    <source>
        <dbReference type="Proteomes" id="UP000012174"/>
    </source>
</evidence>
<evidence type="ECO:0000313" key="3">
    <source>
        <dbReference type="EMBL" id="EMR66752.1"/>
    </source>
</evidence>
<feature type="signal peptide" evidence="1">
    <location>
        <begin position="1"/>
        <end position="15"/>
    </location>
</feature>
<dbReference type="Pfam" id="PF16862">
    <property type="entry name" value="Glyco_hydro_79C"/>
    <property type="match status" value="1"/>
</dbReference>
<feature type="domain" description="Beta-glucuronidase C-terminal" evidence="2">
    <location>
        <begin position="370"/>
        <end position="480"/>
    </location>
</feature>
<dbReference type="KEGG" id="ela:UCREL1_6281"/>
<dbReference type="Proteomes" id="UP000012174">
    <property type="component" value="Unassembled WGS sequence"/>
</dbReference>
<keyword evidence="3" id="KW-0378">Hydrolase</keyword>
<dbReference type="InterPro" id="IPR031728">
    <property type="entry name" value="GlcAase_C"/>
</dbReference>
<evidence type="ECO:0000256" key="1">
    <source>
        <dbReference type="SAM" id="SignalP"/>
    </source>
</evidence>
<feature type="chain" id="PRO_5013130575" evidence="1">
    <location>
        <begin position="16"/>
        <end position="484"/>
    </location>
</feature>
<keyword evidence="1" id="KW-0732">Signal</keyword>
<dbReference type="OrthoDB" id="2796951at2759"/>
<dbReference type="InterPro" id="IPR052974">
    <property type="entry name" value="GH79_Enzymes"/>
</dbReference>
<evidence type="ECO:0000259" key="2">
    <source>
        <dbReference type="Pfam" id="PF16862"/>
    </source>
</evidence>
<dbReference type="SUPFAM" id="SSF51445">
    <property type="entry name" value="(Trans)glycosidases"/>
    <property type="match status" value="1"/>
</dbReference>
<dbReference type="EMBL" id="KB706595">
    <property type="protein sequence ID" value="EMR66752.1"/>
    <property type="molecule type" value="Genomic_DNA"/>
</dbReference>
<dbReference type="HOGENOM" id="CLU_022148_4_0_1"/>
<gene>
    <name evidence="3" type="ORF">UCREL1_6281</name>
</gene>
<dbReference type="PANTHER" id="PTHR36183:SF3">
    <property type="entry name" value="BETA-GLUCURONIDASE C-TERMINAL DOMAIN-CONTAINING PROTEIN"/>
    <property type="match status" value="1"/>
</dbReference>
<dbReference type="Gene3D" id="3.20.20.80">
    <property type="entry name" value="Glycosidases"/>
    <property type="match status" value="1"/>
</dbReference>
<dbReference type="eggNOG" id="ENOG502R0IR">
    <property type="taxonomic scope" value="Eukaryota"/>
</dbReference>
<dbReference type="GO" id="GO:0016787">
    <property type="term" value="F:hydrolase activity"/>
    <property type="evidence" value="ECO:0007669"/>
    <property type="project" value="UniProtKB-KW"/>
</dbReference>
<proteinExistence type="predicted"/>
<organism evidence="3 4">
    <name type="scientific">Eutypa lata (strain UCR-EL1)</name>
    <name type="common">Grapevine dieback disease fungus</name>
    <name type="synonym">Eutypa armeniacae</name>
    <dbReference type="NCBI Taxonomy" id="1287681"/>
    <lineage>
        <taxon>Eukaryota</taxon>
        <taxon>Fungi</taxon>
        <taxon>Dikarya</taxon>
        <taxon>Ascomycota</taxon>
        <taxon>Pezizomycotina</taxon>
        <taxon>Sordariomycetes</taxon>
        <taxon>Xylariomycetidae</taxon>
        <taxon>Xylariales</taxon>
        <taxon>Diatrypaceae</taxon>
        <taxon>Eutypa</taxon>
    </lineage>
</organism>
<dbReference type="PANTHER" id="PTHR36183">
    <property type="entry name" value="BETA-GLUCURONIDASE"/>
    <property type="match status" value="1"/>
</dbReference>
<keyword evidence="4" id="KW-1185">Reference proteome</keyword>
<name>M7SR95_EUTLA</name>